<dbReference type="Pfam" id="PF11697">
    <property type="entry name" value="DUF3293"/>
    <property type="match status" value="1"/>
</dbReference>
<evidence type="ECO:0000313" key="2">
    <source>
        <dbReference type="Proteomes" id="UP001430954"/>
    </source>
</evidence>
<dbReference type="Proteomes" id="UP001430954">
    <property type="component" value="Unassembled WGS sequence"/>
</dbReference>
<comment type="caution">
    <text evidence="1">The sequence shown here is derived from an EMBL/GenBank/DDBJ whole genome shotgun (WGS) entry which is preliminary data.</text>
</comment>
<dbReference type="EMBL" id="JAINZW010000004">
    <property type="protein sequence ID" value="MBZ4039914.1"/>
    <property type="molecule type" value="Genomic_DNA"/>
</dbReference>
<protein>
    <submittedName>
        <fullName evidence="1">DUF3293 domain-containing protein</fullName>
    </submittedName>
</protein>
<accession>A0ABS7T7R1</accession>
<organism evidence="1 2">
    <name type="scientific">Novilysobacter selenitireducens</name>
    <dbReference type="NCBI Taxonomy" id="2872639"/>
    <lineage>
        <taxon>Bacteria</taxon>
        <taxon>Pseudomonadati</taxon>
        <taxon>Pseudomonadota</taxon>
        <taxon>Gammaproteobacteria</taxon>
        <taxon>Lysobacterales</taxon>
        <taxon>Lysobacteraceae</taxon>
        <taxon>Novilysobacter</taxon>
    </lineage>
</organism>
<reference evidence="1 2" key="1">
    <citation type="submission" date="2021-09" db="EMBL/GenBank/DDBJ databases">
        <title>Lysobacter sp. 13A isolated from the river sediment.</title>
        <authorList>
            <person name="Liu H."/>
            <person name="Li S."/>
            <person name="Mao S."/>
        </authorList>
    </citation>
    <scope>NUCLEOTIDE SEQUENCE [LARGE SCALE GENOMIC DNA]</scope>
    <source>
        <strain evidence="1 2">13A</strain>
    </source>
</reference>
<name>A0ABS7T7R1_9GAMM</name>
<gene>
    <name evidence="1" type="ORF">K6753_10265</name>
</gene>
<dbReference type="InterPro" id="IPR021710">
    <property type="entry name" value="DUF3293"/>
</dbReference>
<dbReference type="RefSeq" id="WP_223676354.1">
    <property type="nucleotide sequence ID" value="NZ_JAINZW010000004.1"/>
</dbReference>
<sequence length="156" mass="16759">MRTLTVVDAADLAAAYAAAQYCVLIDGDALPLRVGQSASDVEAYWPAERYVFITAWNPASELHSDTANETADTLLVGQLDAAGAPRQAAWAQGTDGDWREPGWLVAGLDDTTSSTLAQEFGQAGVLAWERGQPVRLRMLLHRPADAPVDPHTDWLG</sequence>
<proteinExistence type="predicted"/>
<evidence type="ECO:0000313" key="1">
    <source>
        <dbReference type="EMBL" id="MBZ4039914.1"/>
    </source>
</evidence>
<keyword evidence="2" id="KW-1185">Reference proteome</keyword>